<dbReference type="AlphaFoldDB" id="A0A6A4W6K2"/>
<evidence type="ECO:0000256" key="1">
    <source>
        <dbReference type="SAM" id="MobiDB-lite"/>
    </source>
</evidence>
<evidence type="ECO:0000256" key="2">
    <source>
        <dbReference type="SAM" id="Phobius"/>
    </source>
</evidence>
<keyword evidence="2" id="KW-0812">Transmembrane</keyword>
<organism evidence="3 4">
    <name type="scientific">Amphibalanus amphitrite</name>
    <name type="common">Striped barnacle</name>
    <name type="synonym">Balanus amphitrite</name>
    <dbReference type="NCBI Taxonomy" id="1232801"/>
    <lineage>
        <taxon>Eukaryota</taxon>
        <taxon>Metazoa</taxon>
        <taxon>Ecdysozoa</taxon>
        <taxon>Arthropoda</taxon>
        <taxon>Crustacea</taxon>
        <taxon>Multicrustacea</taxon>
        <taxon>Cirripedia</taxon>
        <taxon>Thoracica</taxon>
        <taxon>Thoracicalcarea</taxon>
        <taxon>Balanomorpha</taxon>
        <taxon>Balanoidea</taxon>
        <taxon>Balanidae</taxon>
        <taxon>Amphibalaninae</taxon>
        <taxon>Amphibalanus</taxon>
    </lineage>
</organism>
<proteinExistence type="predicted"/>
<gene>
    <name evidence="3" type="ORF">FJT64_025027</name>
</gene>
<sequence length="277" mass="32219">MAWNFSRRFRKAVSDVIRCERITHNRLRRYIGAGLIILAATIIFLICFHMLFTLILMVLNVISETIDNANRSTHSLEIQRFDDDIHVETEIDPKLEISRLFLTTQEKGCKPRNTVKDFEKGTEVFVENDYCFVRFFNHSEESYDQQMRLFQMLDDMPLQQSDDPATYEAVQHLQFTDQLYDLLGRPVSLQCNMRRLLWIFPVTPARAEQLAGCRCFDTLHARINVCLQTKDDLARRVHPWSLETTDAPTTEPTNEGTGRYPPGLDRILMKPADMGLV</sequence>
<dbReference type="EMBL" id="VIIS01000996">
    <property type="protein sequence ID" value="KAF0302976.1"/>
    <property type="molecule type" value="Genomic_DNA"/>
</dbReference>
<protein>
    <submittedName>
        <fullName evidence="3">Uncharacterized protein</fullName>
    </submittedName>
</protein>
<feature type="compositionally biased region" description="Polar residues" evidence="1">
    <location>
        <begin position="243"/>
        <end position="256"/>
    </location>
</feature>
<feature type="transmembrane region" description="Helical" evidence="2">
    <location>
        <begin position="30"/>
        <end position="59"/>
    </location>
</feature>
<dbReference type="Proteomes" id="UP000440578">
    <property type="component" value="Unassembled WGS sequence"/>
</dbReference>
<evidence type="ECO:0000313" key="3">
    <source>
        <dbReference type="EMBL" id="KAF0302976.1"/>
    </source>
</evidence>
<keyword evidence="2" id="KW-0472">Membrane</keyword>
<keyword evidence="2" id="KW-1133">Transmembrane helix</keyword>
<keyword evidence="4" id="KW-1185">Reference proteome</keyword>
<name>A0A6A4W6K2_AMPAM</name>
<comment type="caution">
    <text evidence="3">The sequence shown here is derived from an EMBL/GenBank/DDBJ whole genome shotgun (WGS) entry which is preliminary data.</text>
</comment>
<reference evidence="3 4" key="1">
    <citation type="submission" date="2019-07" db="EMBL/GenBank/DDBJ databases">
        <title>Draft genome assembly of a fouling barnacle, Amphibalanus amphitrite (Darwin, 1854): The first reference genome for Thecostraca.</title>
        <authorList>
            <person name="Kim W."/>
        </authorList>
    </citation>
    <scope>NUCLEOTIDE SEQUENCE [LARGE SCALE GENOMIC DNA]</scope>
    <source>
        <strain evidence="3">SNU_AA5</strain>
        <tissue evidence="3">Soma without cirri and trophi</tissue>
    </source>
</reference>
<evidence type="ECO:0000313" key="4">
    <source>
        <dbReference type="Proteomes" id="UP000440578"/>
    </source>
</evidence>
<accession>A0A6A4W6K2</accession>
<feature type="region of interest" description="Disordered" evidence="1">
    <location>
        <begin position="243"/>
        <end position="264"/>
    </location>
</feature>